<gene>
    <name evidence="9" type="ORF">HZA61_08940</name>
</gene>
<dbReference type="InterPro" id="IPR000209">
    <property type="entry name" value="Peptidase_S8/S53_dom"/>
</dbReference>
<feature type="active site" description="Charge relay system" evidence="5">
    <location>
        <position position="273"/>
    </location>
</feature>
<dbReference type="SMART" id="SM00060">
    <property type="entry name" value="FN3"/>
    <property type="match status" value="2"/>
</dbReference>
<dbReference type="InterPro" id="IPR028994">
    <property type="entry name" value="Integrin_alpha_N"/>
</dbReference>
<sequence length="1225" mass="125640">MRVTLATIVLLLAAATAAGAAALDLPVSRPDSPIAPPFYRGDVIELQLAPAAASAARATRTALTRASASPRGGVTAQLGVGAVDAVAFALGARGFEPEFVGETPGSGGTDLSAFHVVHLGAGVSLEDALDRFRALPEVLSADPIAVLPVSAAPPDDSLFARQKWMYEWTTPRHDDRALDAWDVQRGDTSIVVGILDTGLLAWHPDLGGTAAGGHGNLFVNWAEAGGVAGVDDDANGFVDDVSGWDFVDSLGFSVPTGEDGSGKDNDPSDVAGHGTAVSGIIGALVHNASGIAGMVPNVRLLPVRCAYATGVRPAAGVDMLAAARAIAYATRMGASVLNCSWESLDQNGLGAAVTNAVRAGVVFVNASGNRISSGTYLGQREDVISVAGVDSTDVMWANSTRGTWLDLCAQAVGITSTFVQGTGPDSLGYRQPDYRGGLVGTSFAAPQVTGAVALMQAQRRAQGRDPYTAIGAALRVRETADDHHAINPLYLNIGTGRLNVLRALTDPPTSFATRTKARSVGAPVALRLNDGTSRVVFATSDRQLVALEGAFGDTLWRAALPNAPAGHPAAAPIGNGRIGIFVGCAGGMIAGFDANGAALPGWPRTGLGGTLVASVGDLDGDAVPEIVAVSSDGVVWAMRTNGAVLAGFPYVSGVLGGSVALADLDAQPGREIVFLDGNSVLHAFTSGGAELQGWPVAAPTASRAPIVVALGTRRETAVIVAGSGRMDAITAAGNVRWSNTYTGNPSQDPIAGDLDGDGVDEVLVAISNPLQLRAVDSSGVALARTGWPLTLTAAPGGALVMGPMMNGGRACVGWFTSAGFVAYDDSARAVPGFPRPGLAGVAPNVSELDGDGATEIAMGVATGDSAFYAFDAGAASWNAANVFWPTVRGDNARTADRSSPGTIAPLDVTRPAPVADVLAQATGTRSARVTWTMTGDDSLTGRAASVDLRYTTTPLDETSFLLAAQWPVGTPDSSGALMQADVTGLQEGRTYFFALRVRDDAGLASALSNVDTVRTPGLRPGPVTDLRVGALRDTVVTLRWTATGDDGASGRPDHYTIVANLVPVTDGNFDAAPMLWQRAATADAGAPESLVVNGLARGKRWYFALRATDAALSTSDLSNAVSVVTPMGGALGARTGLALAPSSRPSRLPVVFTWQLGDAASGPAVLSLYDLGGRQVLRVRLAGELGGTWEWNGRDAESRLVPAGLYFARLESGSRHTETRVVLLR</sequence>
<feature type="active site" description="Charge relay system" evidence="5">
    <location>
        <position position="196"/>
    </location>
</feature>
<keyword evidence="7" id="KW-0732">Signal</keyword>
<dbReference type="Gene3D" id="2.60.40.10">
    <property type="entry name" value="Immunoglobulins"/>
    <property type="match status" value="2"/>
</dbReference>
<proteinExistence type="inferred from homology"/>
<evidence type="ECO:0000259" key="8">
    <source>
        <dbReference type="PROSITE" id="PS50853"/>
    </source>
</evidence>
<evidence type="ECO:0000256" key="1">
    <source>
        <dbReference type="ARBA" id="ARBA00011073"/>
    </source>
</evidence>
<evidence type="ECO:0000256" key="2">
    <source>
        <dbReference type="ARBA" id="ARBA00022670"/>
    </source>
</evidence>
<dbReference type="SUPFAM" id="SSF69318">
    <property type="entry name" value="Integrin alpha N-terminal domain"/>
    <property type="match status" value="1"/>
</dbReference>
<dbReference type="Pfam" id="PF00082">
    <property type="entry name" value="Peptidase_S8"/>
    <property type="match status" value="1"/>
</dbReference>
<keyword evidence="2 5" id="KW-0645">Protease</keyword>
<evidence type="ECO:0000256" key="4">
    <source>
        <dbReference type="ARBA" id="ARBA00022825"/>
    </source>
</evidence>
<dbReference type="SUPFAM" id="SSF52743">
    <property type="entry name" value="Subtilisin-like"/>
    <property type="match status" value="1"/>
</dbReference>
<dbReference type="PROSITE" id="PS00136">
    <property type="entry name" value="SUBTILASE_ASP"/>
    <property type="match status" value="1"/>
</dbReference>
<evidence type="ECO:0000256" key="3">
    <source>
        <dbReference type="ARBA" id="ARBA00022801"/>
    </source>
</evidence>
<dbReference type="SUPFAM" id="SSF49265">
    <property type="entry name" value="Fibronectin type III"/>
    <property type="match status" value="1"/>
</dbReference>
<dbReference type="InterPro" id="IPR022398">
    <property type="entry name" value="Peptidase_S8_His-AS"/>
</dbReference>
<dbReference type="PANTHER" id="PTHR43806:SF11">
    <property type="entry name" value="CEREVISIN-RELATED"/>
    <property type="match status" value="1"/>
</dbReference>
<dbReference type="EMBL" id="JACRIW010000058">
    <property type="protein sequence ID" value="MBI5169599.1"/>
    <property type="molecule type" value="Genomic_DNA"/>
</dbReference>
<accession>A0A933SGP6</accession>
<dbReference type="PROSITE" id="PS00137">
    <property type="entry name" value="SUBTILASE_HIS"/>
    <property type="match status" value="1"/>
</dbReference>
<keyword evidence="3 5" id="KW-0378">Hydrolase</keyword>
<dbReference type="AlphaFoldDB" id="A0A933SGP6"/>
<evidence type="ECO:0000313" key="10">
    <source>
        <dbReference type="Proteomes" id="UP000696931"/>
    </source>
</evidence>
<dbReference type="PROSITE" id="PS50853">
    <property type="entry name" value="FN3"/>
    <property type="match status" value="2"/>
</dbReference>
<comment type="similarity">
    <text evidence="1 5 6">Belongs to the peptidase S8 family.</text>
</comment>
<dbReference type="InterPro" id="IPR003961">
    <property type="entry name" value="FN3_dom"/>
</dbReference>
<evidence type="ECO:0000256" key="6">
    <source>
        <dbReference type="RuleBase" id="RU003355"/>
    </source>
</evidence>
<dbReference type="InterPro" id="IPR013783">
    <property type="entry name" value="Ig-like_fold"/>
</dbReference>
<feature type="chain" id="PRO_5038024989" evidence="7">
    <location>
        <begin position="21"/>
        <end position="1225"/>
    </location>
</feature>
<evidence type="ECO:0000256" key="7">
    <source>
        <dbReference type="SAM" id="SignalP"/>
    </source>
</evidence>
<dbReference type="InterPro" id="IPR015500">
    <property type="entry name" value="Peptidase_S8_subtilisin-rel"/>
</dbReference>
<dbReference type="InterPro" id="IPR023828">
    <property type="entry name" value="Peptidase_S8_Ser-AS"/>
</dbReference>
<feature type="signal peptide" evidence="7">
    <location>
        <begin position="1"/>
        <end position="20"/>
    </location>
</feature>
<protein>
    <submittedName>
        <fullName evidence="9">S8 family serine peptidase</fullName>
    </submittedName>
</protein>
<feature type="domain" description="Fibronectin type-III" evidence="8">
    <location>
        <begin position="913"/>
        <end position="1018"/>
    </location>
</feature>
<dbReference type="InterPro" id="IPR036116">
    <property type="entry name" value="FN3_sf"/>
</dbReference>
<evidence type="ECO:0000313" key="9">
    <source>
        <dbReference type="EMBL" id="MBI5169599.1"/>
    </source>
</evidence>
<dbReference type="PROSITE" id="PS00138">
    <property type="entry name" value="SUBTILASE_SER"/>
    <property type="match status" value="1"/>
</dbReference>
<dbReference type="GO" id="GO:0004252">
    <property type="term" value="F:serine-type endopeptidase activity"/>
    <property type="evidence" value="ECO:0007669"/>
    <property type="project" value="UniProtKB-UniRule"/>
</dbReference>
<dbReference type="InterPro" id="IPR023827">
    <property type="entry name" value="Peptidase_S8_Asp-AS"/>
</dbReference>
<dbReference type="PRINTS" id="PR00723">
    <property type="entry name" value="SUBTILISIN"/>
</dbReference>
<evidence type="ECO:0000256" key="5">
    <source>
        <dbReference type="PROSITE-ProRule" id="PRU01240"/>
    </source>
</evidence>
<name>A0A933SGP6_UNCEI</name>
<dbReference type="PROSITE" id="PS51892">
    <property type="entry name" value="SUBTILASE"/>
    <property type="match status" value="1"/>
</dbReference>
<feature type="active site" description="Charge relay system" evidence="5">
    <location>
        <position position="442"/>
    </location>
</feature>
<dbReference type="PANTHER" id="PTHR43806">
    <property type="entry name" value="PEPTIDASE S8"/>
    <property type="match status" value="1"/>
</dbReference>
<dbReference type="Gene3D" id="3.40.50.200">
    <property type="entry name" value="Peptidase S8/S53 domain"/>
    <property type="match status" value="1"/>
</dbReference>
<dbReference type="GO" id="GO:0006508">
    <property type="term" value="P:proteolysis"/>
    <property type="evidence" value="ECO:0007669"/>
    <property type="project" value="UniProtKB-KW"/>
</dbReference>
<dbReference type="Proteomes" id="UP000696931">
    <property type="component" value="Unassembled WGS sequence"/>
</dbReference>
<dbReference type="InterPro" id="IPR036852">
    <property type="entry name" value="Peptidase_S8/S53_dom_sf"/>
</dbReference>
<keyword evidence="4 5" id="KW-0720">Serine protease</keyword>
<comment type="caution">
    <text evidence="9">The sequence shown here is derived from an EMBL/GenBank/DDBJ whole genome shotgun (WGS) entry which is preliminary data.</text>
</comment>
<dbReference type="CDD" id="cd00063">
    <property type="entry name" value="FN3"/>
    <property type="match status" value="2"/>
</dbReference>
<dbReference type="InterPro" id="IPR050131">
    <property type="entry name" value="Peptidase_S8_subtilisin-like"/>
</dbReference>
<feature type="domain" description="Fibronectin type-III" evidence="8">
    <location>
        <begin position="1022"/>
        <end position="1128"/>
    </location>
</feature>
<organism evidence="9 10">
    <name type="scientific">Eiseniibacteriota bacterium</name>
    <dbReference type="NCBI Taxonomy" id="2212470"/>
    <lineage>
        <taxon>Bacteria</taxon>
        <taxon>Candidatus Eiseniibacteriota</taxon>
    </lineage>
</organism>
<reference evidence="9" key="1">
    <citation type="submission" date="2020-07" db="EMBL/GenBank/DDBJ databases">
        <title>Huge and variable diversity of episymbiotic CPR bacteria and DPANN archaea in groundwater ecosystems.</title>
        <authorList>
            <person name="He C.Y."/>
            <person name="Keren R."/>
            <person name="Whittaker M."/>
            <person name="Farag I.F."/>
            <person name="Doudna J."/>
            <person name="Cate J.H.D."/>
            <person name="Banfield J.F."/>
        </authorList>
    </citation>
    <scope>NUCLEOTIDE SEQUENCE</scope>
    <source>
        <strain evidence="9">NC_groundwater_1813_Pr3_B-0.1um_71_17</strain>
    </source>
</reference>